<evidence type="ECO:0000313" key="2">
    <source>
        <dbReference type="EMBL" id="TDK45742.1"/>
    </source>
</evidence>
<reference evidence="2 3" key="1">
    <citation type="submission" date="2019-03" db="EMBL/GenBank/DDBJ databases">
        <title>Ruegeria lutea sp. nov., a novel strain, isolated from marine sediment, the Masan Bay, South Korea.</title>
        <authorList>
            <person name="Kim J."/>
            <person name="Kim D.-Y."/>
            <person name="Lee S.-S."/>
        </authorList>
    </citation>
    <scope>NUCLEOTIDE SEQUENCE [LARGE SCALE GENOMIC DNA]</scope>
    <source>
        <strain evidence="2 3">318-1</strain>
    </source>
</reference>
<feature type="compositionally biased region" description="Pro residues" evidence="1">
    <location>
        <begin position="58"/>
        <end position="69"/>
    </location>
</feature>
<feature type="region of interest" description="Disordered" evidence="1">
    <location>
        <begin position="42"/>
        <end position="69"/>
    </location>
</feature>
<gene>
    <name evidence="2" type="ORF">E1832_13880</name>
</gene>
<proteinExistence type="predicted"/>
<organism evidence="2 3">
    <name type="scientific">Antarcticimicrobium luteum</name>
    <dbReference type="NCBI Taxonomy" id="2547397"/>
    <lineage>
        <taxon>Bacteria</taxon>
        <taxon>Pseudomonadati</taxon>
        <taxon>Pseudomonadota</taxon>
        <taxon>Alphaproteobacteria</taxon>
        <taxon>Rhodobacterales</taxon>
        <taxon>Paracoccaceae</taxon>
        <taxon>Antarcticimicrobium</taxon>
    </lineage>
</organism>
<dbReference type="EMBL" id="SMUV01000068">
    <property type="protein sequence ID" value="TDK45742.1"/>
    <property type="molecule type" value="Genomic_DNA"/>
</dbReference>
<dbReference type="AlphaFoldDB" id="A0A4R5V1U7"/>
<name>A0A4R5V1U7_9RHOB</name>
<accession>A0A4R5V1U7</accession>
<evidence type="ECO:0000256" key="1">
    <source>
        <dbReference type="SAM" id="MobiDB-lite"/>
    </source>
</evidence>
<sequence length="69" mass="7411">MAGKEHAKTQSIPAGIHQISRLRSVIVELIGRVALHRPGLLSAGPVEDMMNGEDSTSLPPPERPVPAHR</sequence>
<keyword evidence="3" id="KW-1185">Reference proteome</keyword>
<dbReference type="RefSeq" id="WP_133360356.1">
    <property type="nucleotide sequence ID" value="NZ_SMUV01000068.1"/>
</dbReference>
<protein>
    <submittedName>
        <fullName evidence="2">Uncharacterized protein</fullName>
    </submittedName>
</protein>
<dbReference type="Proteomes" id="UP000295301">
    <property type="component" value="Unassembled WGS sequence"/>
</dbReference>
<comment type="caution">
    <text evidence="2">The sequence shown here is derived from an EMBL/GenBank/DDBJ whole genome shotgun (WGS) entry which is preliminary data.</text>
</comment>
<evidence type="ECO:0000313" key="3">
    <source>
        <dbReference type="Proteomes" id="UP000295301"/>
    </source>
</evidence>